<dbReference type="Ensembl" id="ENSFCTT00005075706.1">
    <property type="protein sequence ID" value="ENSFCTP00005053193.1"/>
    <property type="gene ID" value="ENSFCTG00005026543.1"/>
</dbReference>
<evidence type="ECO:0008006" key="9">
    <source>
        <dbReference type="Google" id="ProtNLM"/>
    </source>
</evidence>
<name>A0ABI8A1W2_FELCA</name>
<evidence type="ECO:0000313" key="8">
    <source>
        <dbReference type="Proteomes" id="UP000823872"/>
    </source>
</evidence>
<feature type="compositionally biased region" description="Polar residues" evidence="6">
    <location>
        <begin position="254"/>
        <end position="264"/>
    </location>
</feature>
<proteinExistence type="predicted"/>
<feature type="compositionally biased region" description="Polar residues" evidence="6">
    <location>
        <begin position="1494"/>
        <end position="1506"/>
    </location>
</feature>
<organism evidence="7 8">
    <name type="scientific">Felis catus</name>
    <name type="common">Cat</name>
    <name type="synonym">Felis silvestris catus</name>
    <dbReference type="NCBI Taxonomy" id="9685"/>
    <lineage>
        <taxon>Eukaryota</taxon>
        <taxon>Metazoa</taxon>
        <taxon>Chordata</taxon>
        <taxon>Craniata</taxon>
        <taxon>Vertebrata</taxon>
        <taxon>Euteleostomi</taxon>
        <taxon>Mammalia</taxon>
        <taxon>Eutheria</taxon>
        <taxon>Laurasiatheria</taxon>
        <taxon>Carnivora</taxon>
        <taxon>Feliformia</taxon>
        <taxon>Felidae</taxon>
        <taxon>Felinae</taxon>
        <taxon>Felis</taxon>
    </lineage>
</organism>
<feature type="compositionally biased region" description="Gly residues" evidence="6">
    <location>
        <begin position="48"/>
        <end position="57"/>
    </location>
</feature>
<dbReference type="GeneTree" id="ENSGT00950000183078"/>
<feature type="compositionally biased region" description="Low complexity" evidence="6">
    <location>
        <begin position="215"/>
        <end position="242"/>
    </location>
</feature>
<feature type="compositionally biased region" description="Low complexity" evidence="6">
    <location>
        <begin position="269"/>
        <end position="278"/>
    </location>
</feature>
<feature type="coiled-coil region" evidence="5">
    <location>
        <begin position="445"/>
        <end position="521"/>
    </location>
</feature>
<feature type="region of interest" description="Disordered" evidence="6">
    <location>
        <begin position="1494"/>
        <end position="1549"/>
    </location>
</feature>
<keyword evidence="8" id="KW-1185">Reference proteome</keyword>
<dbReference type="InterPro" id="IPR051841">
    <property type="entry name" value="MT-Golgi_org_protein"/>
</dbReference>
<dbReference type="SUPFAM" id="SSF57997">
    <property type="entry name" value="Tropomyosin"/>
    <property type="match status" value="1"/>
</dbReference>
<accession>A0ABI8A1W2</accession>
<feature type="coiled-coil region" evidence="5">
    <location>
        <begin position="621"/>
        <end position="655"/>
    </location>
</feature>
<feature type="compositionally biased region" description="Basic residues" evidence="6">
    <location>
        <begin position="186"/>
        <end position="196"/>
    </location>
</feature>
<comment type="subcellular location">
    <subcellularLocation>
        <location evidence="1">Cytoplasm</location>
    </subcellularLocation>
</comment>
<feature type="coiled-coil region" evidence="5">
    <location>
        <begin position="1190"/>
        <end position="1414"/>
    </location>
</feature>
<dbReference type="PANTHER" id="PTHR18902:SF26">
    <property type="entry name" value="GOLGIN SUBFAMILY A MEMBER 3"/>
    <property type="match status" value="1"/>
</dbReference>
<keyword evidence="3" id="KW-0597">Phosphoprotein</keyword>
<keyword evidence="2" id="KW-0963">Cytoplasm</keyword>
<evidence type="ECO:0000256" key="2">
    <source>
        <dbReference type="ARBA" id="ARBA00022490"/>
    </source>
</evidence>
<gene>
    <name evidence="7" type="primary">GOLGA3</name>
</gene>
<reference evidence="7 8" key="1">
    <citation type="submission" date="2021-02" db="EMBL/GenBank/DDBJ databases">
        <title>Safari Cat Assemblies.</title>
        <authorList>
            <person name="Bredemeyer K.R."/>
            <person name="Murphy W.J."/>
        </authorList>
    </citation>
    <scope>NUCLEOTIDE SEQUENCE [LARGE SCALE GENOMIC DNA]</scope>
</reference>
<evidence type="ECO:0000256" key="4">
    <source>
        <dbReference type="ARBA" id="ARBA00023054"/>
    </source>
</evidence>
<dbReference type="PANTHER" id="PTHR18902">
    <property type="entry name" value="NUCLEAR MITOTIC APPARATUS PROTEIN 1-RELATED"/>
    <property type="match status" value="1"/>
</dbReference>
<evidence type="ECO:0000313" key="7">
    <source>
        <dbReference type="Ensembl" id="ENSFCTP00005053193.1"/>
    </source>
</evidence>
<evidence type="ECO:0000256" key="1">
    <source>
        <dbReference type="ARBA" id="ARBA00004496"/>
    </source>
</evidence>
<feature type="coiled-coil region" evidence="5">
    <location>
        <begin position="361"/>
        <end position="409"/>
    </location>
</feature>
<keyword evidence="4 5" id="KW-0175">Coiled coil</keyword>
<feature type="coiled-coil region" evidence="5">
    <location>
        <begin position="1466"/>
        <end position="1493"/>
    </location>
</feature>
<reference evidence="7" key="2">
    <citation type="submission" date="2025-08" db="UniProtKB">
        <authorList>
            <consortium name="Ensembl"/>
        </authorList>
    </citation>
    <scope>IDENTIFICATION</scope>
    <source>
        <strain evidence="7">breed Abyssinian</strain>
    </source>
</reference>
<reference evidence="7" key="3">
    <citation type="submission" date="2025-09" db="UniProtKB">
        <authorList>
            <consortium name="Ensembl"/>
        </authorList>
    </citation>
    <scope>IDENTIFICATION</scope>
    <source>
        <strain evidence="7">breed Abyssinian</strain>
    </source>
</reference>
<protein>
    <recommendedName>
        <fullName evidence="9">Golgin A3</fullName>
    </recommendedName>
</protein>
<feature type="region of interest" description="Disordered" evidence="6">
    <location>
        <begin position="178"/>
        <end position="287"/>
    </location>
</feature>
<evidence type="ECO:0000256" key="6">
    <source>
        <dbReference type="SAM" id="MobiDB-lite"/>
    </source>
</evidence>
<feature type="coiled-coil region" evidence="5">
    <location>
        <begin position="746"/>
        <end position="1161"/>
    </location>
</feature>
<evidence type="ECO:0000256" key="3">
    <source>
        <dbReference type="ARBA" id="ARBA00022553"/>
    </source>
</evidence>
<feature type="region of interest" description="Disordered" evidence="6">
    <location>
        <begin position="1"/>
        <end position="103"/>
    </location>
</feature>
<dbReference type="Proteomes" id="UP000823872">
    <property type="component" value="Chromosome D3"/>
</dbReference>
<sequence>MDRVPAGSSSGTPARPEALPEPPGSLVPPDQWADAPCASVEAHRAADGGRGLDGPGKGDTCQNGPTPLFPDPASPLGPAPSPLGPEASAGSTEASLPLEKEEQVRLQARRRLEEQLKQYRVKRQQERCSQPAARARLSSTLDPELMLNPEALPRASPVALTKEYSFLRTNVPRGPKVGSLGLLAHPKGKRSSKPSKIRSLADYKTEDSSAGSCGGNAPAADAAGGALKQSRSSVTSVVSEVSPCPEAEDHLENASLTGDNTSEADGNESDSSSLSSVSTRGTRGLLVDPVGTRDASYVVNGQEIAATALGQFPSITDVLQAAAAEHQDQGREVNGETRSRTDSICSSVSLESSAAETHDTVLQALKDKMRLEGQLEALSLEASQALKEKAELQAQLAALSTRLQAQVEQSHSSQQKQDSLSSEVDTLKQSCWDLERAMTDLQNMLEAKNASLASSNSDLQLAEEQYQRLVAKVEEMQRSILSKDNTVHDLRQQMTGLQSQLQQVQLERTTLSSKLKASQAEIASLQHVRQWYQQQLALAQEARVRLQGEMAHIQVGQMTQAGLLEHLKLENVSLSHQLTETQHRSIKEKERIAIQLQGIEADMLDQEAAFAQIQEAKTMVEEDLQRRLEEFEGEKEQLQKVAAAAASLEQQLEQASPPWPRGDAPVPHTAVLVRLSSRCLSVRCVLWTRCDVPSERPPSPCRPGVPCTYQHFVSVRSAAGGGGRVAFSFRGRTLTLVPVFQVKLALQQRDQQLEALRQEHLDLLKQLTCAQEALQARERALGDMQVRYDELQARLEELQEEAASRDDAIHSLQNEKIVLEVALQAARSGGEGLDRGAQRLAEGAEETSQVLEQLRQELAIKSSQVGHLQQEAATLRKQTQKVKEQFLQQKVMVEAYRRDATSKDQLIGELKATKKRLDSELKELRQELIKVQGEKKSVDVEHVRLQKEVSHVRQQMADLEGHLQAVQRERDEMETHLQSLQFDKEQMVALTEANEELKKQIEELQQEATKAITEQKQRMKRLGSDLSSAQKEMKTKHKAYESAVGILSRRLQEALAAKESAEAELSQLRAQGAGGGSDLTLHERIQALEAELQAVGHSKTMLEKELQEIISLTSQELEEYREKVLELEDELQESRGFRRKIKRLEELNKKLALELEHERGKLTGLGQSNAALREHNSILETALAKREADLVQLNLQVQAVLQRKEEEDRQTKQLVHALEAALEQEKAKVHSLKEQVAAAKAEAGHNRRHFKAATLELSEVKKELQAKEHLVQKLQAEAEGLQIQEGKHSQEIGLFQAELAEARTQLQLLQKQLDEQLNRQPAGNQEMENLKWEVDQKEREIQSLKQQLDLTEQQSKKELDGIQHLLQNIKAELETVREDLSLTQKDKFMLQAKVSELKNNMKTLLQQNQQLRLDLRRGAAKTRKELKGEAGSSGPVTPVKIPDCPVPASLLEELLRPPPAVSKEPLKNLNSCLQQLKQEMDSLQRQMEAHTVTVHESLSSWTQGDPSASPAPLGDHANPRGDTEQLGQCKVSRQELGTAAAERPQSECL</sequence>
<evidence type="ECO:0000256" key="5">
    <source>
        <dbReference type="SAM" id="Coils"/>
    </source>
</evidence>
<dbReference type="Gene3D" id="1.10.287.1490">
    <property type="match status" value="1"/>
</dbReference>
<feature type="compositionally biased region" description="Pro residues" evidence="6">
    <location>
        <begin position="67"/>
        <end position="83"/>
    </location>
</feature>